<accession>A0A6A5GVN1</accession>
<feature type="compositionally biased region" description="Pro residues" evidence="2">
    <location>
        <begin position="554"/>
        <end position="567"/>
    </location>
</feature>
<feature type="compositionally biased region" description="Low complexity" evidence="2">
    <location>
        <begin position="635"/>
        <end position="663"/>
    </location>
</feature>
<reference evidence="3 4" key="1">
    <citation type="submission" date="2019-12" db="EMBL/GenBank/DDBJ databases">
        <title>Chromosome-level assembly of the Caenorhabditis remanei genome.</title>
        <authorList>
            <person name="Teterina A.A."/>
            <person name="Willis J.H."/>
            <person name="Phillips P.C."/>
        </authorList>
    </citation>
    <scope>NUCLEOTIDE SEQUENCE [LARGE SCALE GENOMIC DNA]</scope>
    <source>
        <strain evidence="3 4">PX506</strain>
        <tissue evidence="3">Whole organism</tissue>
    </source>
</reference>
<evidence type="ECO:0000256" key="2">
    <source>
        <dbReference type="SAM" id="MobiDB-lite"/>
    </source>
</evidence>
<dbReference type="GeneID" id="9806455"/>
<keyword evidence="1" id="KW-0175">Coiled coil</keyword>
<dbReference type="CTD" id="9806455"/>
<evidence type="ECO:0000313" key="4">
    <source>
        <dbReference type="Proteomes" id="UP000483820"/>
    </source>
</evidence>
<feature type="region of interest" description="Disordered" evidence="2">
    <location>
        <begin position="597"/>
        <end position="663"/>
    </location>
</feature>
<feature type="coiled-coil region" evidence="1">
    <location>
        <begin position="118"/>
        <end position="298"/>
    </location>
</feature>
<dbReference type="RefSeq" id="XP_003095038.2">
    <property type="nucleotide sequence ID" value="XM_003094990.2"/>
</dbReference>
<feature type="compositionally biased region" description="Low complexity" evidence="2">
    <location>
        <begin position="597"/>
        <end position="628"/>
    </location>
</feature>
<dbReference type="KEGG" id="crq:GCK72_016005"/>
<feature type="region of interest" description="Disordered" evidence="2">
    <location>
        <begin position="520"/>
        <end position="582"/>
    </location>
</feature>
<evidence type="ECO:0000256" key="1">
    <source>
        <dbReference type="SAM" id="Coils"/>
    </source>
</evidence>
<feature type="compositionally biased region" description="Basic and acidic residues" evidence="2">
    <location>
        <begin position="572"/>
        <end position="582"/>
    </location>
</feature>
<dbReference type="AlphaFoldDB" id="A0A6A5GVN1"/>
<dbReference type="EMBL" id="WUAV01000004">
    <property type="protein sequence ID" value="KAF1759538.1"/>
    <property type="molecule type" value="Genomic_DNA"/>
</dbReference>
<feature type="compositionally biased region" description="Low complexity" evidence="2">
    <location>
        <begin position="544"/>
        <end position="553"/>
    </location>
</feature>
<feature type="coiled-coil region" evidence="1">
    <location>
        <begin position="392"/>
        <end position="430"/>
    </location>
</feature>
<proteinExistence type="predicted"/>
<evidence type="ECO:0000313" key="3">
    <source>
        <dbReference type="EMBL" id="KAF1759538.1"/>
    </source>
</evidence>
<protein>
    <submittedName>
        <fullName evidence="3">Uncharacterized protein</fullName>
    </submittedName>
</protein>
<dbReference type="Proteomes" id="UP000483820">
    <property type="component" value="Chromosome IV"/>
</dbReference>
<name>A0A6A5GVN1_CAERE</name>
<comment type="caution">
    <text evidence="3">The sequence shown here is derived from an EMBL/GenBank/DDBJ whole genome shotgun (WGS) entry which is preliminary data.</text>
</comment>
<organism evidence="3 4">
    <name type="scientific">Caenorhabditis remanei</name>
    <name type="common">Caenorhabditis vulgaris</name>
    <dbReference type="NCBI Taxonomy" id="31234"/>
    <lineage>
        <taxon>Eukaryota</taxon>
        <taxon>Metazoa</taxon>
        <taxon>Ecdysozoa</taxon>
        <taxon>Nematoda</taxon>
        <taxon>Chromadorea</taxon>
        <taxon>Rhabditida</taxon>
        <taxon>Rhabditina</taxon>
        <taxon>Rhabditomorpha</taxon>
        <taxon>Rhabditoidea</taxon>
        <taxon>Rhabditidae</taxon>
        <taxon>Peloderinae</taxon>
        <taxon>Caenorhabditis</taxon>
    </lineage>
</organism>
<sequence>MGQDASKEASGLDQLIEGLQTLRERFQTDPTFQSTVKSSLAVRNFQFPMKGTEEEVTFLLNCVEDNQEKDKIIKELKEALDKERNSHLITILDWQKSSPSIRVDEKLRLSNDAHTGYMAQLLAENEQLRGAHNAVIEKERAMEIQKFQMSDQVALILEESDKSLDALKAEKQEMEHQLKLKNEAIEALSKKNTQLTEDNWQLDNARKAYDSQIKANTTQIDEITQNNRNLEDRLKEVTSELKEIYYQLETHKSAEEIARIEKKNEEQAATIEILKGELNMANILKEETEKKLKIVQETKIPNRMQQGASTGPHLPRLNLNPPRFNPIQYGVPNPLNAARPPTTTTEQDHDSLVTALLNHTPRNFANYQNGPWDNYYQSPRLVNNAPLPPVNVRAMESELQAVSNKLEATVKEMDQMKKAHKEDMEKLRKEMESGMLSARSEPSIHSFDQLDVQDRSYITPFHFHHCRPTSGVTYQAEEESYDPYYNRSSSPRAPKYRYEGWRMSAEKEEAFARAFSGLSASGQAPVPRGKAPAPNLQKKALRGKAPAPKAQAPQAPPPRRQTPPPRAPTLEDSVREYFEYADQRENQCAEIAAARATLAAPPVAPEESAPEATAPPAADSEASVAPEAAPKELAPESPAENLESSGSDDSWSTITSDSDYQDA</sequence>
<gene>
    <name evidence="3" type="ORF">GCK72_016005</name>
</gene>